<gene>
    <name evidence="12" type="ORF">PCOR1329_LOCUS64790</name>
</gene>
<dbReference type="Gene3D" id="3.30.200.20">
    <property type="entry name" value="Phosphorylase Kinase, domain 1"/>
    <property type="match status" value="1"/>
</dbReference>
<keyword evidence="4 9" id="KW-0547">Nucleotide-binding</keyword>
<dbReference type="EMBL" id="CAUYUJ010018281">
    <property type="protein sequence ID" value="CAK0882201.1"/>
    <property type="molecule type" value="Genomic_DNA"/>
</dbReference>
<comment type="catalytic activity">
    <reaction evidence="7">
        <text>L-threonyl-[protein] + ATP = O-phospho-L-threonyl-[protein] + ADP + H(+)</text>
        <dbReference type="Rhea" id="RHEA:46608"/>
        <dbReference type="Rhea" id="RHEA-COMP:11060"/>
        <dbReference type="Rhea" id="RHEA-COMP:11605"/>
        <dbReference type="ChEBI" id="CHEBI:15378"/>
        <dbReference type="ChEBI" id="CHEBI:30013"/>
        <dbReference type="ChEBI" id="CHEBI:30616"/>
        <dbReference type="ChEBI" id="CHEBI:61977"/>
        <dbReference type="ChEBI" id="CHEBI:456216"/>
        <dbReference type="EC" id="2.7.11.1"/>
    </reaction>
</comment>
<evidence type="ECO:0000259" key="11">
    <source>
        <dbReference type="PROSITE" id="PS50011"/>
    </source>
</evidence>
<evidence type="ECO:0000313" key="13">
    <source>
        <dbReference type="Proteomes" id="UP001189429"/>
    </source>
</evidence>
<dbReference type="Proteomes" id="UP001189429">
    <property type="component" value="Unassembled WGS sequence"/>
</dbReference>
<keyword evidence="13" id="KW-1185">Reference proteome</keyword>
<keyword evidence="6 9" id="KW-0067">ATP-binding</keyword>
<accession>A0ABN9WBH5</accession>
<keyword evidence="2" id="KW-0723">Serine/threonine-protein kinase</keyword>
<organism evidence="12 13">
    <name type="scientific">Prorocentrum cordatum</name>
    <dbReference type="NCBI Taxonomy" id="2364126"/>
    <lineage>
        <taxon>Eukaryota</taxon>
        <taxon>Sar</taxon>
        <taxon>Alveolata</taxon>
        <taxon>Dinophyceae</taxon>
        <taxon>Prorocentrales</taxon>
        <taxon>Prorocentraceae</taxon>
        <taxon>Prorocentrum</taxon>
    </lineage>
</organism>
<feature type="domain" description="Protein kinase" evidence="11">
    <location>
        <begin position="55"/>
        <end position="116"/>
    </location>
</feature>
<feature type="region of interest" description="Disordered" evidence="10">
    <location>
        <begin position="1"/>
        <end position="24"/>
    </location>
</feature>
<evidence type="ECO:0000256" key="3">
    <source>
        <dbReference type="ARBA" id="ARBA00022679"/>
    </source>
</evidence>
<dbReference type="PANTHER" id="PTHR22983:SF6">
    <property type="entry name" value="SERINE_THREONINE-PROTEIN KINASE 36"/>
    <property type="match status" value="1"/>
</dbReference>
<evidence type="ECO:0000256" key="4">
    <source>
        <dbReference type="ARBA" id="ARBA00022741"/>
    </source>
</evidence>
<evidence type="ECO:0000256" key="9">
    <source>
        <dbReference type="PROSITE-ProRule" id="PRU10141"/>
    </source>
</evidence>
<evidence type="ECO:0000256" key="5">
    <source>
        <dbReference type="ARBA" id="ARBA00022777"/>
    </source>
</evidence>
<evidence type="ECO:0000256" key="10">
    <source>
        <dbReference type="SAM" id="MobiDB-lite"/>
    </source>
</evidence>
<comment type="catalytic activity">
    <reaction evidence="8">
        <text>L-seryl-[protein] + ATP = O-phospho-L-seryl-[protein] + ADP + H(+)</text>
        <dbReference type="Rhea" id="RHEA:17989"/>
        <dbReference type="Rhea" id="RHEA-COMP:9863"/>
        <dbReference type="Rhea" id="RHEA-COMP:11604"/>
        <dbReference type="ChEBI" id="CHEBI:15378"/>
        <dbReference type="ChEBI" id="CHEBI:29999"/>
        <dbReference type="ChEBI" id="CHEBI:30616"/>
        <dbReference type="ChEBI" id="CHEBI:83421"/>
        <dbReference type="ChEBI" id="CHEBI:456216"/>
        <dbReference type="EC" id="2.7.11.1"/>
    </reaction>
</comment>
<keyword evidence="3" id="KW-0808">Transferase</keyword>
<evidence type="ECO:0000256" key="1">
    <source>
        <dbReference type="ARBA" id="ARBA00012513"/>
    </source>
</evidence>
<evidence type="ECO:0000256" key="8">
    <source>
        <dbReference type="ARBA" id="ARBA00048679"/>
    </source>
</evidence>
<dbReference type="PROSITE" id="PS50011">
    <property type="entry name" value="PROTEIN_KINASE_DOM"/>
    <property type="match status" value="1"/>
</dbReference>
<dbReference type="EC" id="2.7.11.1" evidence="1"/>
<dbReference type="Pfam" id="PF00069">
    <property type="entry name" value="Pkinase"/>
    <property type="match status" value="1"/>
</dbReference>
<name>A0ABN9WBH5_9DINO</name>
<dbReference type="InterPro" id="IPR017441">
    <property type="entry name" value="Protein_kinase_ATP_BS"/>
</dbReference>
<protein>
    <recommendedName>
        <fullName evidence="1">non-specific serine/threonine protein kinase</fullName>
        <ecNumber evidence="1">2.7.11.1</ecNumber>
    </recommendedName>
</protein>
<comment type="caution">
    <text evidence="12">The sequence shown here is derived from an EMBL/GenBank/DDBJ whole genome shotgun (WGS) entry which is preliminary data.</text>
</comment>
<dbReference type="PANTHER" id="PTHR22983">
    <property type="entry name" value="PROTEIN KINASE RELATED"/>
    <property type="match status" value="1"/>
</dbReference>
<keyword evidence="5" id="KW-0418">Kinase</keyword>
<evidence type="ECO:0000256" key="6">
    <source>
        <dbReference type="ARBA" id="ARBA00022840"/>
    </source>
</evidence>
<evidence type="ECO:0000313" key="12">
    <source>
        <dbReference type="EMBL" id="CAK0882201.1"/>
    </source>
</evidence>
<reference evidence="12" key="1">
    <citation type="submission" date="2023-10" db="EMBL/GenBank/DDBJ databases">
        <authorList>
            <person name="Chen Y."/>
            <person name="Shah S."/>
            <person name="Dougan E. K."/>
            <person name="Thang M."/>
            <person name="Chan C."/>
        </authorList>
    </citation>
    <scope>NUCLEOTIDE SEQUENCE [LARGE SCALE GENOMIC DNA]</scope>
</reference>
<dbReference type="InterPro" id="IPR011009">
    <property type="entry name" value="Kinase-like_dom_sf"/>
</dbReference>
<dbReference type="SUPFAM" id="SSF56112">
    <property type="entry name" value="Protein kinase-like (PK-like)"/>
    <property type="match status" value="1"/>
</dbReference>
<dbReference type="InterPro" id="IPR000719">
    <property type="entry name" value="Prot_kinase_dom"/>
</dbReference>
<sequence length="116" mass="12392">MGCASGKPEQGQGQVRQGAKAKTGADAIVKPIKDGGIGHAQLIYDNPGKITEFYDVETKKLGEGSYGSVSKAKNKTTSAVRAVKSIAKAQMKNLDRFKQEIAIMKMMDHPNIILAS</sequence>
<proteinExistence type="predicted"/>
<dbReference type="PROSITE" id="PS00107">
    <property type="entry name" value="PROTEIN_KINASE_ATP"/>
    <property type="match status" value="1"/>
</dbReference>
<feature type="binding site" evidence="9">
    <location>
        <position position="88"/>
    </location>
    <ligand>
        <name>ATP</name>
        <dbReference type="ChEBI" id="CHEBI:30616"/>
    </ligand>
</feature>
<evidence type="ECO:0000256" key="2">
    <source>
        <dbReference type="ARBA" id="ARBA00022527"/>
    </source>
</evidence>
<evidence type="ECO:0000256" key="7">
    <source>
        <dbReference type="ARBA" id="ARBA00047899"/>
    </source>
</evidence>